<keyword evidence="3" id="KW-0460">Magnesium</keyword>
<dbReference type="OrthoDB" id="389495at2"/>
<reference evidence="5 7" key="1">
    <citation type="submission" date="2018-11" db="EMBL/GenBank/DDBJ databases">
        <title>Genome sequence of Mycoplasma struthionis sp. nov.</title>
        <authorList>
            <person name="Spergser J."/>
        </authorList>
    </citation>
    <scope>NUCLEOTIDE SEQUENCE [LARGE SCALE GENOMIC DNA]</scope>
    <source>
        <strain evidence="5 7">237IA</strain>
    </source>
</reference>
<dbReference type="GO" id="GO:0006633">
    <property type="term" value="P:fatty acid biosynthetic process"/>
    <property type="evidence" value="ECO:0007669"/>
    <property type="project" value="InterPro"/>
</dbReference>
<evidence type="ECO:0000259" key="4">
    <source>
        <dbReference type="Pfam" id="PF01648"/>
    </source>
</evidence>
<evidence type="ECO:0000256" key="2">
    <source>
        <dbReference type="ARBA" id="ARBA00022723"/>
    </source>
</evidence>
<evidence type="ECO:0000256" key="1">
    <source>
        <dbReference type="ARBA" id="ARBA00022679"/>
    </source>
</evidence>
<organism evidence="5 7">
    <name type="scientific">Mycoplasma struthionis</name>
    <dbReference type="NCBI Taxonomy" id="538220"/>
    <lineage>
        <taxon>Bacteria</taxon>
        <taxon>Bacillati</taxon>
        <taxon>Mycoplasmatota</taxon>
        <taxon>Mollicutes</taxon>
        <taxon>Mycoplasmataceae</taxon>
        <taxon>Mycoplasma</taxon>
    </lineage>
</organism>
<dbReference type="EMBL" id="CP034044">
    <property type="protein sequence ID" value="AZG68679.1"/>
    <property type="molecule type" value="Genomic_DNA"/>
</dbReference>
<name>A0A3G8LG91_9MOLU</name>
<reference evidence="6 8" key="2">
    <citation type="submission" date="2019-06" db="EMBL/GenBank/DDBJ databases">
        <title>A comparative genomics study of ostrich specific Mycoplasmas.</title>
        <authorList>
            <person name="Botes A."/>
            <person name="Nel T."/>
        </authorList>
    </citation>
    <scope>NUCLEOTIDE SEQUENCE [LARGE SCALE GENOMIC DNA]</scope>
    <source>
        <strain evidence="6 8">Ms01</strain>
    </source>
</reference>
<dbReference type="EMBL" id="VFSY01000023">
    <property type="protein sequence ID" value="TPI01929.1"/>
    <property type="molecule type" value="Genomic_DNA"/>
</dbReference>
<evidence type="ECO:0000313" key="5">
    <source>
        <dbReference type="EMBL" id="AZG68679.1"/>
    </source>
</evidence>
<accession>A0A3G8LG91</accession>
<dbReference type="SUPFAM" id="SSF56214">
    <property type="entry name" value="4'-phosphopantetheinyl transferase"/>
    <property type="match status" value="1"/>
</dbReference>
<keyword evidence="2" id="KW-0479">Metal-binding</keyword>
<dbReference type="InterPro" id="IPR004568">
    <property type="entry name" value="Ppantetheine-prot_Trfase_dom"/>
</dbReference>
<dbReference type="GO" id="GO:0008897">
    <property type="term" value="F:holo-[acyl-carrier-protein] synthase activity"/>
    <property type="evidence" value="ECO:0007669"/>
    <property type="project" value="InterPro"/>
</dbReference>
<dbReference type="Pfam" id="PF01648">
    <property type="entry name" value="ACPS"/>
    <property type="match status" value="1"/>
</dbReference>
<dbReference type="Proteomes" id="UP000275883">
    <property type="component" value="Chromosome"/>
</dbReference>
<keyword evidence="7" id="KW-1185">Reference proteome</keyword>
<dbReference type="InterPro" id="IPR037143">
    <property type="entry name" value="4-PPantetheinyl_Trfase_dom_sf"/>
</dbReference>
<accession>A0A502M2E0</accession>
<evidence type="ECO:0000256" key="3">
    <source>
        <dbReference type="ARBA" id="ARBA00022842"/>
    </source>
</evidence>
<dbReference type="InterPro" id="IPR008278">
    <property type="entry name" value="4-PPantetheinyl_Trfase_dom"/>
</dbReference>
<dbReference type="GO" id="GO:0000287">
    <property type="term" value="F:magnesium ion binding"/>
    <property type="evidence" value="ECO:0007669"/>
    <property type="project" value="InterPro"/>
</dbReference>
<evidence type="ECO:0000313" key="7">
    <source>
        <dbReference type="Proteomes" id="UP000275883"/>
    </source>
</evidence>
<proteinExistence type="predicted"/>
<dbReference type="AlphaFoldDB" id="A0A3G8LG91"/>
<dbReference type="NCBIfam" id="TIGR00556">
    <property type="entry name" value="pantethn_trn"/>
    <property type="match status" value="1"/>
</dbReference>
<dbReference type="KEGG" id="mstr:EGN60_01710"/>
<sequence length="99" mass="11679">MIGIDITKIKRFRNLKAKVIEKILHLEEFEEFQKLQKKDKPQFLATRWALKEAIFKCDNKFINFKKVRINKDPSGRYIFENFNLSTSNDCGLVVAVAEK</sequence>
<dbReference type="RefSeq" id="WP_124724373.1">
    <property type="nucleotide sequence ID" value="NZ_CP034044.1"/>
</dbReference>
<evidence type="ECO:0000313" key="6">
    <source>
        <dbReference type="EMBL" id="TPI01929.1"/>
    </source>
</evidence>
<protein>
    <submittedName>
        <fullName evidence="5">4'-phosphopantetheinyl transferase superfamily protein</fullName>
    </submittedName>
</protein>
<evidence type="ECO:0000313" key="8">
    <source>
        <dbReference type="Proteomes" id="UP000317904"/>
    </source>
</evidence>
<dbReference type="Gene3D" id="3.90.470.20">
    <property type="entry name" value="4'-phosphopantetheinyl transferase domain"/>
    <property type="match status" value="1"/>
</dbReference>
<gene>
    <name evidence="5" type="ORF">EGN60_01710</name>
    <name evidence="6" type="ORF">FJM01_01560</name>
</gene>
<dbReference type="Proteomes" id="UP000317904">
    <property type="component" value="Unassembled WGS sequence"/>
</dbReference>
<feature type="domain" description="4'-phosphopantetheinyl transferase" evidence="4">
    <location>
        <begin position="2"/>
        <end position="86"/>
    </location>
</feature>
<keyword evidence="1 5" id="KW-0808">Transferase</keyword>